<sequence length="118" mass="14738">MNIRIDEYRRLRLEDKILDWLPEGMSEYYQMRAIDEREGYYYDEYSKETMLEKLWIAVCVDEFENLIYDLVKQVYYGLKYQFMLLDDRMARHGYLLWADERQVVIYNRLKSIDDLVWF</sequence>
<name>A0ACC2P305_9HYME</name>
<proteinExistence type="predicted"/>
<evidence type="ECO:0000313" key="2">
    <source>
        <dbReference type="Proteomes" id="UP001239111"/>
    </source>
</evidence>
<protein>
    <submittedName>
        <fullName evidence="1">Uncharacterized protein</fullName>
    </submittedName>
</protein>
<keyword evidence="2" id="KW-1185">Reference proteome</keyword>
<evidence type="ECO:0000313" key="1">
    <source>
        <dbReference type="EMBL" id="KAJ8677767.1"/>
    </source>
</evidence>
<reference evidence="1" key="1">
    <citation type="submission" date="2023-04" db="EMBL/GenBank/DDBJ databases">
        <title>A chromosome-level genome assembly of the parasitoid wasp Eretmocerus hayati.</title>
        <authorList>
            <person name="Zhong Y."/>
            <person name="Liu S."/>
            <person name="Liu Y."/>
        </authorList>
    </citation>
    <scope>NUCLEOTIDE SEQUENCE</scope>
    <source>
        <strain evidence="1">ZJU_SS_LIU_2023</strain>
    </source>
</reference>
<dbReference type="Proteomes" id="UP001239111">
    <property type="component" value="Chromosome 2"/>
</dbReference>
<gene>
    <name evidence="1" type="ORF">QAD02_013554</name>
</gene>
<organism evidence="1 2">
    <name type="scientific">Eretmocerus hayati</name>
    <dbReference type="NCBI Taxonomy" id="131215"/>
    <lineage>
        <taxon>Eukaryota</taxon>
        <taxon>Metazoa</taxon>
        <taxon>Ecdysozoa</taxon>
        <taxon>Arthropoda</taxon>
        <taxon>Hexapoda</taxon>
        <taxon>Insecta</taxon>
        <taxon>Pterygota</taxon>
        <taxon>Neoptera</taxon>
        <taxon>Endopterygota</taxon>
        <taxon>Hymenoptera</taxon>
        <taxon>Apocrita</taxon>
        <taxon>Proctotrupomorpha</taxon>
        <taxon>Chalcidoidea</taxon>
        <taxon>Aphelinidae</taxon>
        <taxon>Aphelininae</taxon>
        <taxon>Eretmocerus</taxon>
    </lineage>
</organism>
<accession>A0ACC2P305</accession>
<dbReference type="EMBL" id="CM056742">
    <property type="protein sequence ID" value="KAJ8677767.1"/>
    <property type="molecule type" value="Genomic_DNA"/>
</dbReference>
<comment type="caution">
    <text evidence="1">The sequence shown here is derived from an EMBL/GenBank/DDBJ whole genome shotgun (WGS) entry which is preliminary data.</text>
</comment>